<feature type="compositionally biased region" description="Basic and acidic residues" evidence="1">
    <location>
        <begin position="248"/>
        <end position="260"/>
    </location>
</feature>
<feature type="region of interest" description="Disordered" evidence="1">
    <location>
        <begin position="86"/>
        <end position="200"/>
    </location>
</feature>
<protein>
    <submittedName>
        <fullName evidence="2">Uncharacterized protein</fullName>
    </submittedName>
</protein>
<reference evidence="2 3" key="1">
    <citation type="journal article" date="2023" name="Sci. Data">
        <title>Genome assembly of the Korean intertidal mud-creeper Batillaria attramentaria.</title>
        <authorList>
            <person name="Patra A.K."/>
            <person name="Ho P.T."/>
            <person name="Jun S."/>
            <person name="Lee S.J."/>
            <person name="Kim Y."/>
            <person name="Won Y.J."/>
        </authorList>
    </citation>
    <scope>NUCLEOTIDE SEQUENCE [LARGE SCALE GENOMIC DNA]</scope>
    <source>
        <strain evidence="2">Wonlab-2016</strain>
    </source>
</reference>
<keyword evidence="3" id="KW-1185">Reference proteome</keyword>
<feature type="compositionally biased region" description="Low complexity" evidence="1">
    <location>
        <begin position="185"/>
        <end position="200"/>
    </location>
</feature>
<feature type="compositionally biased region" description="Basic and acidic residues" evidence="1">
    <location>
        <begin position="31"/>
        <end position="48"/>
    </location>
</feature>
<feature type="compositionally biased region" description="Low complexity" evidence="1">
    <location>
        <begin position="157"/>
        <end position="177"/>
    </location>
</feature>
<evidence type="ECO:0000256" key="1">
    <source>
        <dbReference type="SAM" id="MobiDB-lite"/>
    </source>
</evidence>
<feature type="region of interest" description="Disordered" evidence="1">
    <location>
        <begin position="212"/>
        <end position="260"/>
    </location>
</feature>
<organism evidence="2 3">
    <name type="scientific">Batillaria attramentaria</name>
    <dbReference type="NCBI Taxonomy" id="370345"/>
    <lineage>
        <taxon>Eukaryota</taxon>
        <taxon>Metazoa</taxon>
        <taxon>Spiralia</taxon>
        <taxon>Lophotrochozoa</taxon>
        <taxon>Mollusca</taxon>
        <taxon>Gastropoda</taxon>
        <taxon>Caenogastropoda</taxon>
        <taxon>Sorbeoconcha</taxon>
        <taxon>Cerithioidea</taxon>
        <taxon>Batillariidae</taxon>
        <taxon>Batillaria</taxon>
    </lineage>
</organism>
<feature type="compositionally biased region" description="Acidic residues" evidence="1">
    <location>
        <begin position="229"/>
        <end position="239"/>
    </location>
</feature>
<proteinExistence type="predicted"/>
<feature type="compositionally biased region" description="Low complexity" evidence="1">
    <location>
        <begin position="212"/>
        <end position="226"/>
    </location>
</feature>
<accession>A0ABD0KJ40</accession>
<sequence>MYSPSSLGYSPPASPEHFNSSTSLDSFLESEESRDTHVTDVVSSDRDPGCQFPSGDGHADFTTLSPAVSVDSYGTGSIENLAVSELAPQGKTPPVEDSMEWNICGKDPAFPAGRQNSSPWQPPETFMPSPLASPGSVMSPTVDRSPEPYQSPGLYQSPGPYAPSSPLSPSASHSPVSDMLSPRTSPGYSSPSAYHSPSSYWSPGLYSSPGPYVPSPRYSPGYSPRSPTDEELQVGEEDWLTATSLRLPDGRLPDGRLPDE</sequence>
<evidence type="ECO:0000313" key="3">
    <source>
        <dbReference type="Proteomes" id="UP001519460"/>
    </source>
</evidence>
<dbReference type="EMBL" id="JACVVK020000172">
    <property type="protein sequence ID" value="KAK7486910.1"/>
    <property type="molecule type" value="Genomic_DNA"/>
</dbReference>
<name>A0ABD0KJ40_9CAEN</name>
<comment type="caution">
    <text evidence="2">The sequence shown here is derived from an EMBL/GenBank/DDBJ whole genome shotgun (WGS) entry which is preliminary data.</text>
</comment>
<evidence type="ECO:0000313" key="2">
    <source>
        <dbReference type="EMBL" id="KAK7486910.1"/>
    </source>
</evidence>
<feature type="region of interest" description="Disordered" evidence="1">
    <location>
        <begin position="1"/>
        <end position="60"/>
    </location>
</feature>
<dbReference type="AlphaFoldDB" id="A0ABD0KJ40"/>
<dbReference type="Proteomes" id="UP001519460">
    <property type="component" value="Unassembled WGS sequence"/>
</dbReference>
<gene>
    <name evidence="2" type="ORF">BaRGS_00021881</name>
</gene>